<dbReference type="Proteomes" id="UP000274033">
    <property type="component" value="Unassembled WGS sequence"/>
</dbReference>
<dbReference type="PROSITE" id="PS51186">
    <property type="entry name" value="GNAT"/>
    <property type="match status" value="1"/>
</dbReference>
<dbReference type="AlphaFoldDB" id="A0A3N9ULI7"/>
<dbReference type="RefSeq" id="WP_124766716.1">
    <property type="nucleotide sequence ID" value="NZ_JAFBDY010000026.1"/>
</dbReference>
<dbReference type="PANTHER" id="PTHR43420:SF52">
    <property type="entry name" value="N-ACETYLTRANSFERASE YODP"/>
    <property type="match status" value="1"/>
</dbReference>
<organism evidence="4 5">
    <name type="scientific">Lysinibacillus composti</name>
    <dbReference type="NCBI Taxonomy" id="720633"/>
    <lineage>
        <taxon>Bacteria</taxon>
        <taxon>Bacillati</taxon>
        <taxon>Bacillota</taxon>
        <taxon>Bacilli</taxon>
        <taxon>Bacillales</taxon>
        <taxon>Bacillaceae</taxon>
        <taxon>Lysinibacillus</taxon>
    </lineage>
</organism>
<keyword evidence="1 4" id="KW-0808">Transferase</keyword>
<reference evidence="4 5" key="1">
    <citation type="journal article" date="2013" name="J. Microbiol.">
        <title>Lysinibacillus chungkukjangi sp. nov., isolated from Chungkukjang, Korean fermented soybean food.</title>
        <authorList>
            <person name="Kim S.J."/>
            <person name="Jang Y.H."/>
            <person name="Hamada M."/>
            <person name="Ahn J.H."/>
            <person name="Weon H.Y."/>
            <person name="Suzuki K."/>
            <person name="Whang K.S."/>
            <person name="Kwon S.W."/>
        </authorList>
    </citation>
    <scope>NUCLEOTIDE SEQUENCE [LARGE SCALE GENOMIC DNA]</scope>
    <source>
        <strain evidence="4 5">MCCC 1A12701</strain>
    </source>
</reference>
<dbReference type="CDD" id="cd04301">
    <property type="entry name" value="NAT_SF"/>
    <property type="match status" value="1"/>
</dbReference>
<accession>A0A3N9ULI7</accession>
<dbReference type="EMBL" id="RRCT01000026">
    <property type="protein sequence ID" value="RQW72376.1"/>
    <property type="molecule type" value="Genomic_DNA"/>
</dbReference>
<gene>
    <name evidence="4" type="ORF">EBB45_17880</name>
</gene>
<dbReference type="SUPFAM" id="SSF55729">
    <property type="entry name" value="Acyl-CoA N-acyltransferases (Nat)"/>
    <property type="match status" value="1"/>
</dbReference>
<keyword evidence="2" id="KW-0012">Acyltransferase</keyword>
<dbReference type="InterPro" id="IPR050680">
    <property type="entry name" value="YpeA/RimI_acetyltransf"/>
</dbReference>
<dbReference type="Pfam" id="PF00583">
    <property type="entry name" value="Acetyltransf_1"/>
    <property type="match status" value="1"/>
</dbReference>
<evidence type="ECO:0000256" key="2">
    <source>
        <dbReference type="ARBA" id="ARBA00023315"/>
    </source>
</evidence>
<name>A0A3N9ULI7_9BACI</name>
<dbReference type="GO" id="GO:0016747">
    <property type="term" value="F:acyltransferase activity, transferring groups other than amino-acyl groups"/>
    <property type="evidence" value="ECO:0007669"/>
    <property type="project" value="InterPro"/>
</dbReference>
<evidence type="ECO:0000313" key="5">
    <source>
        <dbReference type="Proteomes" id="UP000274033"/>
    </source>
</evidence>
<evidence type="ECO:0000313" key="4">
    <source>
        <dbReference type="EMBL" id="RQW72376.1"/>
    </source>
</evidence>
<keyword evidence="5" id="KW-1185">Reference proteome</keyword>
<comment type="caution">
    <text evidence="4">The sequence shown here is derived from an EMBL/GenBank/DDBJ whole genome shotgun (WGS) entry which is preliminary data.</text>
</comment>
<dbReference type="InterPro" id="IPR016181">
    <property type="entry name" value="Acyl_CoA_acyltransferase"/>
</dbReference>
<dbReference type="InterPro" id="IPR000182">
    <property type="entry name" value="GNAT_dom"/>
</dbReference>
<evidence type="ECO:0000256" key="1">
    <source>
        <dbReference type="ARBA" id="ARBA00022679"/>
    </source>
</evidence>
<dbReference type="Gene3D" id="3.40.630.30">
    <property type="match status" value="1"/>
</dbReference>
<protein>
    <submittedName>
        <fullName evidence="4">GNAT family N-acetyltransferase</fullName>
    </submittedName>
</protein>
<sequence length="190" mass="21412">MEIKIRQAVKSDAKVVAPLIYDAIGEIAYRLTGENTEDKAIEQLEGLFKRTDNRHSYENTFVAVNDETNQILGMIVLYSGKDGESLDASLQQWLESKNAPISKIDLEAHPDEYYIDTICVHESSRGLGLGTKLLQFAEQEALRKGFTKLSLNVESVKGSARRLYERVGFNVTEPWSIIGETFDHMVKTIK</sequence>
<proteinExistence type="predicted"/>
<evidence type="ECO:0000259" key="3">
    <source>
        <dbReference type="PROSITE" id="PS51186"/>
    </source>
</evidence>
<dbReference type="PANTHER" id="PTHR43420">
    <property type="entry name" value="ACETYLTRANSFERASE"/>
    <property type="match status" value="1"/>
</dbReference>
<feature type="domain" description="N-acetyltransferase" evidence="3">
    <location>
        <begin position="3"/>
        <end position="190"/>
    </location>
</feature>
<dbReference type="OrthoDB" id="5319888at2"/>